<evidence type="ECO:0000313" key="3">
    <source>
        <dbReference type="Proteomes" id="UP000615234"/>
    </source>
</evidence>
<protein>
    <submittedName>
        <fullName evidence="2">Lactate utilization protein</fullName>
    </submittedName>
</protein>
<dbReference type="Proteomes" id="UP000615234">
    <property type="component" value="Unassembled WGS sequence"/>
</dbReference>
<dbReference type="InterPro" id="IPR024185">
    <property type="entry name" value="FTHF_cligase-like_sf"/>
</dbReference>
<organism evidence="2 3">
    <name type="scientific">Coprococcus hominis</name>
    <name type="common">ex Liu et al. 2022</name>
    <dbReference type="NCBI Taxonomy" id="2763039"/>
    <lineage>
        <taxon>Bacteria</taxon>
        <taxon>Bacillati</taxon>
        <taxon>Bacillota</taxon>
        <taxon>Clostridia</taxon>
        <taxon>Lachnospirales</taxon>
        <taxon>Lachnospiraceae</taxon>
        <taxon>Coprococcus</taxon>
    </lineage>
</organism>
<evidence type="ECO:0000313" key="2">
    <source>
        <dbReference type="EMBL" id="MBC5662967.1"/>
    </source>
</evidence>
<gene>
    <name evidence="2" type="ORF">H8S09_08680</name>
</gene>
<dbReference type="PANTHER" id="PTHR36179:SF2">
    <property type="entry name" value="LUD DOMAIN-CONTAINING PROTEIN"/>
    <property type="match status" value="1"/>
</dbReference>
<accession>A0A8I0DV29</accession>
<proteinExistence type="predicted"/>
<dbReference type="Pfam" id="PF02589">
    <property type="entry name" value="LUD_dom"/>
    <property type="match status" value="1"/>
</dbReference>
<dbReference type="Gene3D" id="3.40.50.10420">
    <property type="entry name" value="NagB/RpiA/CoA transferase-like"/>
    <property type="match status" value="1"/>
</dbReference>
<dbReference type="SUPFAM" id="SSF100950">
    <property type="entry name" value="NagB/RpiA/CoA transferase-like"/>
    <property type="match status" value="1"/>
</dbReference>
<evidence type="ECO:0000259" key="1">
    <source>
        <dbReference type="Pfam" id="PF02589"/>
    </source>
</evidence>
<keyword evidence="3" id="KW-1185">Reference proteome</keyword>
<dbReference type="InterPro" id="IPR037171">
    <property type="entry name" value="NagB/RpiA_transferase-like"/>
</dbReference>
<dbReference type="EMBL" id="JACOOX010000004">
    <property type="protein sequence ID" value="MBC5662967.1"/>
    <property type="molecule type" value="Genomic_DNA"/>
</dbReference>
<name>A0A8I0DV29_9FIRM</name>
<dbReference type="InterPro" id="IPR003741">
    <property type="entry name" value="LUD_dom"/>
</dbReference>
<reference evidence="2 3" key="1">
    <citation type="submission" date="2020-08" db="EMBL/GenBank/DDBJ databases">
        <title>Genome public.</title>
        <authorList>
            <person name="Liu C."/>
            <person name="Sun Q."/>
        </authorList>
    </citation>
    <scope>NUCLEOTIDE SEQUENCE [LARGE SCALE GENOMIC DNA]</scope>
    <source>
        <strain evidence="2 3">NSJ-10</strain>
    </source>
</reference>
<feature type="domain" description="LUD" evidence="1">
    <location>
        <begin position="15"/>
        <end position="206"/>
    </location>
</feature>
<dbReference type="PIRSF" id="PIRSF020269">
    <property type="entry name" value="DUF1121"/>
    <property type="match status" value="1"/>
</dbReference>
<dbReference type="PANTHER" id="PTHR36179">
    <property type="entry name" value="LUD_DOM DOMAIN-CONTAINING PROTEIN"/>
    <property type="match status" value="1"/>
</dbReference>
<comment type="caution">
    <text evidence="2">The sequence shown here is derived from an EMBL/GenBank/DDBJ whole genome shotgun (WGS) entry which is preliminary data.</text>
</comment>
<dbReference type="InterPro" id="IPR009501">
    <property type="entry name" value="UCP020269"/>
</dbReference>
<dbReference type="AlphaFoldDB" id="A0A8I0DV29"/>
<sequence>MDTFRNMRNDKLAKSMINKLAARNMEGFYVQTKEEAKELALSLIPEGSSVGWGGSMTVKATGLLDALIEGKYKELNRDAAKTPEEKDRISKECFFADYFLTSCNAITEDGIMVNIDGNGNRVAAIVYGPSHVIVITGMNKVVRTEEDALSRARNEAAPINAQRFGLSTPCSTTGECANCLSPETVCCQFLATRYSKHKGRIKVILVNEDLGF</sequence>